<evidence type="ECO:0000313" key="2">
    <source>
        <dbReference type="EMBL" id="HDP14654.1"/>
    </source>
</evidence>
<dbReference type="PANTHER" id="PTHR13696">
    <property type="entry name" value="P-LOOP CONTAINING NUCLEOSIDE TRIPHOSPHATE HYDROLASE"/>
    <property type="match status" value="1"/>
</dbReference>
<proteinExistence type="predicted"/>
<accession>A0A7C1CF13</accession>
<evidence type="ECO:0000259" key="1">
    <source>
        <dbReference type="Pfam" id="PF13614"/>
    </source>
</evidence>
<feature type="domain" description="AAA" evidence="1">
    <location>
        <begin position="11"/>
        <end position="181"/>
    </location>
</feature>
<dbReference type="Pfam" id="PF13614">
    <property type="entry name" value="AAA_31"/>
    <property type="match status" value="1"/>
</dbReference>
<protein>
    <submittedName>
        <fullName evidence="2">ParA family protein</fullName>
    </submittedName>
</protein>
<organism evidence="2">
    <name type="scientific">Thermofilum adornatum</name>
    <dbReference type="NCBI Taxonomy" id="1365176"/>
    <lineage>
        <taxon>Archaea</taxon>
        <taxon>Thermoproteota</taxon>
        <taxon>Thermoprotei</taxon>
        <taxon>Thermofilales</taxon>
        <taxon>Thermofilaceae</taxon>
        <taxon>Thermofilum</taxon>
    </lineage>
</organism>
<dbReference type="InterPro" id="IPR025669">
    <property type="entry name" value="AAA_dom"/>
</dbReference>
<dbReference type="EMBL" id="DSAY01000048">
    <property type="protein sequence ID" value="HDP14654.1"/>
    <property type="molecule type" value="Genomic_DNA"/>
</dbReference>
<dbReference type="InterPro" id="IPR027417">
    <property type="entry name" value="P-loop_NTPase"/>
</dbReference>
<dbReference type="PANTHER" id="PTHR13696:SF99">
    <property type="entry name" value="COBYRINIC ACID AC-DIAMIDE SYNTHASE"/>
    <property type="match status" value="1"/>
</dbReference>
<dbReference type="SUPFAM" id="SSF52540">
    <property type="entry name" value="P-loop containing nucleoside triphosphate hydrolases"/>
    <property type="match status" value="1"/>
</dbReference>
<comment type="caution">
    <text evidence="2">The sequence shown here is derived from an EMBL/GenBank/DDBJ whole genome shotgun (WGS) entry which is preliminary data.</text>
</comment>
<gene>
    <name evidence="2" type="ORF">ENN26_02580</name>
</gene>
<reference evidence="2" key="1">
    <citation type="journal article" date="2020" name="mSystems">
        <title>Genome- and Community-Level Interaction Insights into Carbon Utilization and Element Cycling Functions of Hydrothermarchaeota in Hydrothermal Sediment.</title>
        <authorList>
            <person name="Zhou Z."/>
            <person name="Liu Y."/>
            <person name="Xu W."/>
            <person name="Pan J."/>
            <person name="Luo Z.H."/>
            <person name="Li M."/>
        </authorList>
    </citation>
    <scope>NUCLEOTIDE SEQUENCE [LARGE SCALE GENOMIC DNA]</scope>
    <source>
        <strain evidence="2">SpSt-116</strain>
    </source>
</reference>
<dbReference type="InterPro" id="IPR050678">
    <property type="entry name" value="DNA_Partitioning_ATPase"/>
</dbReference>
<dbReference type="AlphaFoldDB" id="A0A7C1CF13"/>
<dbReference type="CDD" id="cd02042">
    <property type="entry name" value="ParAB_family"/>
    <property type="match status" value="1"/>
</dbReference>
<dbReference type="Gene3D" id="3.40.50.300">
    <property type="entry name" value="P-loop containing nucleotide triphosphate hydrolases"/>
    <property type="match status" value="1"/>
</dbReference>
<name>A0A7C1CF13_9CREN</name>
<sequence length="301" mass="34293">MKFLSSSTQNVSFISASGGTGKTKISLMLAYYLRQMKQDKKVLFMDLDPTAGASLSVFSEEEYEKHINDKKTLSEALDKYITHRTSIRPEDVIVQARIGNMFVDFIIPGEELVEVVNKLWSGSGVAGTRFKKALESFIPFNKYSYVIIDNAPFFDPRYTALSLHISHKIVIPIRPSLVDLKRTIKLYSWLKDETEASEGSKNLINYIYAVFNHVPPHPKQIEHVFVENFLQGKTLNPSSSISSKQYTYLLIRSQQLKNDGVKFINTYMEVSADVERFPLSGKLPDKAEKFIEQVAYKLNLI</sequence>